<feature type="domain" description="Beta-lactamase-related" evidence="2">
    <location>
        <begin position="76"/>
        <end position="354"/>
    </location>
</feature>
<dbReference type="InterPro" id="IPR012338">
    <property type="entry name" value="Beta-lactam/transpept-like"/>
</dbReference>
<name>A0A163ZZY6_9BRAD</name>
<proteinExistence type="predicted"/>
<dbReference type="PANTHER" id="PTHR43283">
    <property type="entry name" value="BETA-LACTAMASE-RELATED"/>
    <property type="match status" value="1"/>
</dbReference>
<protein>
    <submittedName>
        <fullName evidence="3">Serine hydrolase</fullName>
    </submittedName>
</protein>
<dbReference type="PANTHER" id="PTHR43283:SF11">
    <property type="entry name" value="BETA-LACTAMASE-RELATED DOMAIN-CONTAINING PROTEIN"/>
    <property type="match status" value="1"/>
</dbReference>
<dbReference type="GO" id="GO:0016787">
    <property type="term" value="F:hydrolase activity"/>
    <property type="evidence" value="ECO:0007669"/>
    <property type="project" value="UniProtKB-KW"/>
</dbReference>
<dbReference type="Proteomes" id="UP000076574">
    <property type="component" value="Unassembled WGS sequence"/>
</dbReference>
<dbReference type="InterPro" id="IPR001466">
    <property type="entry name" value="Beta-lactam-related"/>
</dbReference>
<sequence length="375" mass="41593">MTESRYFPTSGNTWDKVDPREAGYAPDKLAAAVAFAQANETPWPRGFYYDDGRYAPNVDWNEVGPWSAVLGPVRERGGSAGMVLQNGRVLASWGETARADMTFSIAKSYLAVLAGLAVDDGLIGDIDEPVATCVPGPLFADAHNAKVTWRHLLEQTSEWRGELFGKPDQIDHNRLVAPNADNSRKGELREWQAPGSFYEYNDVRVNLLSLCLLNLFKRPLPEVLRARIMDPIGASKDWEWVGYDNSFVEIDGQRMQSVPGGGHWGGGMFIGAEDHARFGLLMARGGDWNGQRLLSQAWVDAMWAQSSQQPNYGFLWWLNRGPHANKAAPETAVYALGAGGNMIWIDRDAEMIAVTRWLPSAKAPEFIRQLIAARI</sequence>
<dbReference type="SUPFAM" id="SSF56601">
    <property type="entry name" value="beta-lactamase/transpeptidase-like"/>
    <property type="match status" value="1"/>
</dbReference>
<evidence type="ECO:0000259" key="2">
    <source>
        <dbReference type="Pfam" id="PF00144"/>
    </source>
</evidence>
<reference evidence="3 4" key="1">
    <citation type="submission" date="2016-03" db="EMBL/GenBank/DDBJ databases">
        <title>Microsymbionts genomes from the relict species Vavilovia formosa (Stev.) Fed.</title>
        <authorList>
            <person name="Kopat V."/>
            <person name="Chirak E."/>
            <person name="Kimeklis A."/>
            <person name="Andronov E."/>
        </authorList>
    </citation>
    <scope>NUCLEOTIDE SEQUENCE [LARGE SCALE GENOMIC DNA]</scope>
    <source>
        <strain evidence="3 4">Vaf07</strain>
    </source>
</reference>
<dbReference type="Pfam" id="PF00144">
    <property type="entry name" value="Beta-lactamase"/>
    <property type="match status" value="1"/>
</dbReference>
<dbReference type="InterPro" id="IPR050789">
    <property type="entry name" value="Diverse_Enzym_Activities"/>
</dbReference>
<dbReference type="RefSeq" id="WP_068731563.1">
    <property type="nucleotide sequence ID" value="NZ_LVYV01000006.1"/>
</dbReference>
<evidence type="ECO:0000256" key="1">
    <source>
        <dbReference type="ARBA" id="ARBA00022801"/>
    </source>
</evidence>
<dbReference type="AlphaFoldDB" id="A0A163ZZY6"/>
<keyword evidence="1 3" id="KW-0378">Hydrolase</keyword>
<dbReference type="OrthoDB" id="9814204at2"/>
<dbReference type="EMBL" id="LVYV01000006">
    <property type="protein sequence ID" value="KZD24059.1"/>
    <property type="molecule type" value="Genomic_DNA"/>
</dbReference>
<comment type="caution">
    <text evidence="3">The sequence shown here is derived from an EMBL/GenBank/DDBJ whole genome shotgun (WGS) entry which is preliminary data.</text>
</comment>
<evidence type="ECO:0000313" key="3">
    <source>
        <dbReference type="EMBL" id="KZD24059.1"/>
    </source>
</evidence>
<evidence type="ECO:0000313" key="4">
    <source>
        <dbReference type="Proteomes" id="UP000076574"/>
    </source>
</evidence>
<gene>
    <name evidence="3" type="ORF">A4A58_24735</name>
</gene>
<organism evidence="3 4">
    <name type="scientific">Tardiphaga robiniae</name>
    <dbReference type="NCBI Taxonomy" id="943830"/>
    <lineage>
        <taxon>Bacteria</taxon>
        <taxon>Pseudomonadati</taxon>
        <taxon>Pseudomonadota</taxon>
        <taxon>Alphaproteobacteria</taxon>
        <taxon>Hyphomicrobiales</taxon>
        <taxon>Nitrobacteraceae</taxon>
        <taxon>Tardiphaga</taxon>
    </lineage>
</organism>
<accession>A0A163ZZY6</accession>
<dbReference type="Gene3D" id="3.40.710.10">
    <property type="entry name" value="DD-peptidase/beta-lactamase superfamily"/>
    <property type="match status" value="1"/>
</dbReference>
<dbReference type="STRING" id="943830.A4A58_24735"/>
<keyword evidence="4" id="KW-1185">Reference proteome</keyword>